<dbReference type="EMBL" id="DVGK01000155">
    <property type="protein sequence ID" value="HIR14849.1"/>
    <property type="molecule type" value="Genomic_DNA"/>
</dbReference>
<reference evidence="1" key="1">
    <citation type="submission" date="2020-10" db="EMBL/GenBank/DDBJ databases">
        <authorList>
            <person name="Gilroy R."/>
        </authorList>
    </citation>
    <scope>NUCLEOTIDE SEQUENCE</scope>
    <source>
        <strain evidence="1">ChiSjej4B22-8148</strain>
    </source>
</reference>
<organism evidence="1 2">
    <name type="scientific">Candidatus Choladousia intestinavium</name>
    <dbReference type="NCBI Taxonomy" id="2840727"/>
    <lineage>
        <taxon>Bacteria</taxon>
        <taxon>Bacillati</taxon>
        <taxon>Bacillota</taxon>
        <taxon>Clostridia</taxon>
        <taxon>Lachnospirales</taxon>
        <taxon>Lachnospiraceae</taxon>
        <taxon>Lachnospiraceae incertae sedis</taxon>
        <taxon>Candidatus Choladousia</taxon>
    </lineage>
</organism>
<proteinExistence type="predicted"/>
<reference evidence="1" key="2">
    <citation type="journal article" date="2021" name="PeerJ">
        <title>Extensive microbial diversity within the chicken gut microbiome revealed by metagenomics and culture.</title>
        <authorList>
            <person name="Gilroy R."/>
            <person name="Ravi A."/>
            <person name="Getino M."/>
            <person name="Pursley I."/>
            <person name="Horton D.L."/>
            <person name="Alikhan N.F."/>
            <person name="Baker D."/>
            <person name="Gharbi K."/>
            <person name="Hall N."/>
            <person name="Watson M."/>
            <person name="Adriaenssens E.M."/>
            <person name="Foster-Nyarko E."/>
            <person name="Jarju S."/>
            <person name="Secka A."/>
            <person name="Antonio M."/>
            <person name="Oren A."/>
            <person name="Chaudhuri R.R."/>
            <person name="La Ragione R."/>
            <person name="Hildebrand F."/>
            <person name="Pallen M.J."/>
        </authorList>
    </citation>
    <scope>NUCLEOTIDE SEQUENCE</scope>
    <source>
        <strain evidence="1">ChiSjej4B22-8148</strain>
    </source>
</reference>
<sequence>MLIPVSSRTVKRSGRTMNGVNRILPETKPDFRISSNGCTGAKKKGMEV</sequence>
<protein>
    <submittedName>
        <fullName evidence="1">Uncharacterized protein</fullName>
    </submittedName>
</protein>
<dbReference type="AlphaFoldDB" id="A0A9D1DAA1"/>
<dbReference type="Proteomes" id="UP000886757">
    <property type="component" value="Unassembled WGS sequence"/>
</dbReference>
<evidence type="ECO:0000313" key="2">
    <source>
        <dbReference type="Proteomes" id="UP000886757"/>
    </source>
</evidence>
<gene>
    <name evidence="1" type="ORF">IAB31_13120</name>
</gene>
<comment type="caution">
    <text evidence="1">The sequence shown here is derived from an EMBL/GenBank/DDBJ whole genome shotgun (WGS) entry which is preliminary data.</text>
</comment>
<name>A0A9D1DAA1_9FIRM</name>
<evidence type="ECO:0000313" key="1">
    <source>
        <dbReference type="EMBL" id="HIR14849.1"/>
    </source>
</evidence>
<accession>A0A9D1DAA1</accession>